<name>A0ABX6NUJ9_AERME</name>
<evidence type="ECO:0000313" key="2">
    <source>
        <dbReference type="EMBL" id="QJT40049.1"/>
    </source>
</evidence>
<accession>A0ABX6NUJ9</accession>
<dbReference type="InterPro" id="IPR021146">
    <property type="entry name" value="Phage_gp6-like_head-tail"/>
</dbReference>
<dbReference type="Gene3D" id="1.10.3230.30">
    <property type="entry name" value="Phage gp6-like head-tail connector protein"/>
    <property type="match status" value="1"/>
</dbReference>
<dbReference type="Proteomes" id="UP000502657">
    <property type="component" value="Chromosome"/>
</dbReference>
<proteinExistence type="predicted"/>
<keyword evidence="3" id="KW-1185">Reference proteome</keyword>
<dbReference type="InterPro" id="IPR006450">
    <property type="entry name" value="Phage_HK97_gp6-like"/>
</dbReference>
<feature type="region of interest" description="Disordered" evidence="1">
    <location>
        <begin position="22"/>
        <end position="41"/>
    </location>
</feature>
<evidence type="ECO:0000256" key="1">
    <source>
        <dbReference type="SAM" id="MobiDB-lite"/>
    </source>
</evidence>
<evidence type="ECO:0000313" key="3">
    <source>
        <dbReference type="Proteomes" id="UP000502657"/>
    </source>
</evidence>
<sequence>MTPRPNSSASWLSIRPGLLKRAPRRERPKRNRRVNRSRPKPIRRNQMALLNISLLKKQLRLDAGMTDEDELLELYLGAAEVAASNYMGRKIYDSDEEIPDTDHYGISVKNPAVTLAVLMSAAQFYENREPIITGTIVAELPLAYSHALGPYRILFPELSPDP</sequence>
<dbReference type="EMBL" id="CP038448">
    <property type="protein sequence ID" value="QJT40049.1"/>
    <property type="molecule type" value="Genomic_DNA"/>
</dbReference>
<dbReference type="NCBIfam" id="TIGR01560">
    <property type="entry name" value="put_DNA_pack"/>
    <property type="match status" value="1"/>
</dbReference>
<reference evidence="2 3" key="1">
    <citation type="submission" date="2019-03" db="EMBL/GenBank/DDBJ databases">
        <title>Novel transposon Tn6433 accelerates the dissemination of tet(E) in Aeromonas from aerobic biofilm under oxytetracycline stress.</title>
        <authorList>
            <person name="Shi Y."/>
            <person name="Tian Z."/>
            <person name="Zhang Y."/>
            <person name="Zhang H."/>
            <person name="Yang M."/>
        </authorList>
    </citation>
    <scope>NUCLEOTIDE SEQUENCE [LARGE SCALE GENOMIC DNA]</scope>
    <source>
        <strain evidence="2 3">R50-22</strain>
    </source>
</reference>
<protein>
    <submittedName>
        <fullName evidence="2">Phage gp6-like head-tail connector protein</fullName>
    </submittedName>
</protein>
<gene>
    <name evidence="2" type="ORF">E4188_17160</name>
</gene>
<dbReference type="CDD" id="cd08054">
    <property type="entry name" value="gp6"/>
    <property type="match status" value="1"/>
</dbReference>
<dbReference type="Pfam" id="PF05135">
    <property type="entry name" value="Phage_connect_1"/>
    <property type="match status" value="1"/>
</dbReference>
<organism evidence="2 3">
    <name type="scientific">Aeromonas media</name>
    <dbReference type="NCBI Taxonomy" id="651"/>
    <lineage>
        <taxon>Bacteria</taxon>
        <taxon>Pseudomonadati</taxon>
        <taxon>Pseudomonadota</taxon>
        <taxon>Gammaproteobacteria</taxon>
        <taxon>Aeromonadales</taxon>
        <taxon>Aeromonadaceae</taxon>
        <taxon>Aeromonas</taxon>
    </lineage>
</organism>